<keyword evidence="1" id="KW-0343">GTPase activation</keyword>
<protein>
    <recommendedName>
        <fullName evidence="3">Rho-GAP domain-containing protein</fullName>
    </recommendedName>
</protein>
<dbReference type="PANTHER" id="PTHR15228:SF25">
    <property type="entry name" value="F-BAR DOMAIN-CONTAINING PROTEIN"/>
    <property type="match status" value="1"/>
</dbReference>
<keyword evidence="5" id="KW-1185">Reference proteome</keyword>
<reference evidence="4 5" key="1">
    <citation type="submission" date="2014-06" db="EMBL/GenBank/DDBJ databases">
        <title>Evolutionary Origins and Diversification of the Mycorrhizal Mutualists.</title>
        <authorList>
            <consortium name="DOE Joint Genome Institute"/>
            <consortium name="Mycorrhizal Genomics Consortium"/>
            <person name="Kohler A."/>
            <person name="Kuo A."/>
            <person name="Nagy L.G."/>
            <person name="Floudas D."/>
            <person name="Copeland A."/>
            <person name="Barry K.W."/>
            <person name="Cichocki N."/>
            <person name="Veneault-Fourrey C."/>
            <person name="LaButti K."/>
            <person name="Lindquist E.A."/>
            <person name="Lipzen A."/>
            <person name="Lundell T."/>
            <person name="Morin E."/>
            <person name="Murat C."/>
            <person name="Riley R."/>
            <person name="Ohm R."/>
            <person name="Sun H."/>
            <person name="Tunlid A."/>
            <person name="Henrissat B."/>
            <person name="Grigoriev I.V."/>
            <person name="Hibbett D.S."/>
            <person name="Martin F."/>
        </authorList>
    </citation>
    <scope>NUCLEOTIDE SEQUENCE [LARGE SCALE GENOMIC DNA]</scope>
    <source>
        <strain evidence="4 5">FD-325 SS-3</strain>
    </source>
</reference>
<sequence>MNASTSPPPTKANLKAWWNHFTSAQKAKKDAEAQKGEPEHAVFGKPLKESLKYASVQISTANANGELYVWGYIPVVVAKCGLYLKENATEVEGTFRVNGSSKRMRELQASFERPPRYGKNIDWKKLNYTAHDVASVFRRYLTQMPEPVIPYDMYHDFRDALSKTPYNEDEVVTTYKRLIRSMPRSNQYLLLYVLDLLSVFARKHEKNLMTATNLAVIFRPGLISHPNHEMSPQEHQLSQRVLEFLIEKQDWFMLDIPPPPSSGPTSPSQSSTAPRRGATMSDSEDILLTPSSDEDHSQVSGGWKLVGKQKKNITRRRTTLDASHSASEIDRLAAPGDTTAEPLSPVSEAPSTPRTSDVPRSASVTRSRTLPGSRREGKPGETASPQIEEDKQRARVLRKQKRASAQPKRSEPVVPPATAG</sequence>
<accession>A0A0C9T733</accession>
<evidence type="ECO:0000259" key="3">
    <source>
        <dbReference type="PROSITE" id="PS50238"/>
    </source>
</evidence>
<dbReference type="PROSITE" id="PS50238">
    <property type="entry name" value="RHOGAP"/>
    <property type="match status" value="1"/>
</dbReference>
<dbReference type="SUPFAM" id="SSF48350">
    <property type="entry name" value="GTPase activation domain, GAP"/>
    <property type="match status" value="1"/>
</dbReference>
<evidence type="ECO:0000313" key="5">
    <source>
        <dbReference type="Proteomes" id="UP000053263"/>
    </source>
</evidence>
<dbReference type="InterPro" id="IPR000198">
    <property type="entry name" value="RhoGAP_dom"/>
</dbReference>
<dbReference type="GO" id="GO:0005096">
    <property type="term" value="F:GTPase activator activity"/>
    <property type="evidence" value="ECO:0007669"/>
    <property type="project" value="UniProtKB-KW"/>
</dbReference>
<dbReference type="GO" id="GO:0060237">
    <property type="term" value="P:regulation of fungal-type cell wall organization"/>
    <property type="evidence" value="ECO:0007669"/>
    <property type="project" value="TreeGrafter"/>
</dbReference>
<dbReference type="Proteomes" id="UP000053263">
    <property type="component" value="Unassembled WGS sequence"/>
</dbReference>
<dbReference type="GO" id="GO:0005938">
    <property type="term" value="C:cell cortex"/>
    <property type="evidence" value="ECO:0007669"/>
    <property type="project" value="TreeGrafter"/>
</dbReference>
<dbReference type="OrthoDB" id="3196451at2759"/>
<evidence type="ECO:0000256" key="1">
    <source>
        <dbReference type="ARBA" id="ARBA00022468"/>
    </source>
</evidence>
<feature type="domain" description="Rho-GAP" evidence="3">
    <location>
        <begin position="56"/>
        <end position="253"/>
    </location>
</feature>
<gene>
    <name evidence="4" type="ORF">PLICRDRAFT_45248</name>
</gene>
<evidence type="ECO:0000313" key="4">
    <source>
        <dbReference type="EMBL" id="KII85124.1"/>
    </source>
</evidence>
<evidence type="ECO:0000256" key="2">
    <source>
        <dbReference type="SAM" id="MobiDB-lite"/>
    </source>
</evidence>
<feature type="compositionally biased region" description="Basic residues" evidence="2">
    <location>
        <begin position="307"/>
        <end position="317"/>
    </location>
</feature>
<dbReference type="GO" id="GO:0007165">
    <property type="term" value="P:signal transduction"/>
    <property type="evidence" value="ECO:0007669"/>
    <property type="project" value="InterPro"/>
</dbReference>
<dbReference type="EMBL" id="KN832568">
    <property type="protein sequence ID" value="KII85124.1"/>
    <property type="molecule type" value="Genomic_DNA"/>
</dbReference>
<feature type="region of interest" description="Disordered" evidence="2">
    <location>
        <begin position="255"/>
        <end position="420"/>
    </location>
</feature>
<dbReference type="AlphaFoldDB" id="A0A0C9T733"/>
<dbReference type="SMART" id="SM00324">
    <property type="entry name" value="RhoGAP"/>
    <property type="match status" value="1"/>
</dbReference>
<name>A0A0C9T733_PLICR</name>
<dbReference type="InterPro" id="IPR051025">
    <property type="entry name" value="RhoGAP"/>
</dbReference>
<dbReference type="HOGENOM" id="CLU_025218_2_1_1"/>
<dbReference type="Gene3D" id="1.10.555.10">
    <property type="entry name" value="Rho GTPase activation protein"/>
    <property type="match status" value="1"/>
</dbReference>
<proteinExistence type="predicted"/>
<organism evidence="4 5">
    <name type="scientific">Plicaturopsis crispa FD-325 SS-3</name>
    <dbReference type="NCBI Taxonomy" id="944288"/>
    <lineage>
        <taxon>Eukaryota</taxon>
        <taxon>Fungi</taxon>
        <taxon>Dikarya</taxon>
        <taxon>Basidiomycota</taxon>
        <taxon>Agaricomycotina</taxon>
        <taxon>Agaricomycetes</taxon>
        <taxon>Agaricomycetidae</taxon>
        <taxon>Amylocorticiales</taxon>
        <taxon>Amylocorticiaceae</taxon>
        <taxon>Plicatura</taxon>
        <taxon>Plicaturopsis crispa</taxon>
    </lineage>
</organism>
<dbReference type="InterPro" id="IPR008936">
    <property type="entry name" value="Rho_GTPase_activation_prot"/>
</dbReference>
<dbReference type="PANTHER" id="PTHR15228">
    <property type="entry name" value="SPERMATHECAL PHYSIOLOGY VARIANT"/>
    <property type="match status" value="1"/>
</dbReference>
<dbReference type="Pfam" id="PF00620">
    <property type="entry name" value="RhoGAP"/>
    <property type="match status" value="1"/>
</dbReference>